<evidence type="ECO:0000313" key="4">
    <source>
        <dbReference type="Proteomes" id="UP000216446"/>
    </source>
</evidence>
<evidence type="ECO:0000256" key="1">
    <source>
        <dbReference type="SAM" id="MobiDB-lite"/>
    </source>
</evidence>
<dbReference type="EMBL" id="MQWB01000010">
    <property type="protein sequence ID" value="OZC01453.1"/>
    <property type="molecule type" value="Genomic_DNA"/>
</dbReference>
<gene>
    <name evidence="3" type="ORF">BSZ36_17400</name>
</gene>
<proteinExistence type="predicted"/>
<dbReference type="Gene3D" id="3.30.160.160">
    <property type="entry name" value="YegP-like"/>
    <property type="match status" value="2"/>
</dbReference>
<dbReference type="Pfam" id="PF07411">
    <property type="entry name" value="DUF1508"/>
    <property type="match status" value="2"/>
</dbReference>
<dbReference type="InterPro" id="IPR036913">
    <property type="entry name" value="YegP-like_sf"/>
</dbReference>
<dbReference type="Proteomes" id="UP000216446">
    <property type="component" value="Unassembled WGS sequence"/>
</dbReference>
<sequence length="138" mass="15407">MAGFLFRTNALGKHYWILRDGNNETIADAQQGDGYENERDAKHGADVFTNLGHDAPRREISEGTSTGANPEFEYFESARNKQWYWRFRAKNGRVVADGSEGYGSRSNVTRAIDNVQTELTKLRDVGGSETPPSDSPYA</sequence>
<keyword evidence="4" id="KW-1185">Reference proteome</keyword>
<organism evidence="3 4">
    <name type="scientific">Rubricoccus marinus</name>
    <dbReference type="NCBI Taxonomy" id="716817"/>
    <lineage>
        <taxon>Bacteria</taxon>
        <taxon>Pseudomonadati</taxon>
        <taxon>Rhodothermota</taxon>
        <taxon>Rhodothermia</taxon>
        <taxon>Rhodothermales</taxon>
        <taxon>Rubricoccaceae</taxon>
        <taxon>Rubricoccus</taxon>
    </lineage>
</organism>
<accession>A0A259TUN2</accession>
<reference evidence="3 4" key="1">
    <citation type="submission" date="2016-11" db="EMBL/GenBank/DDBJ databases">
        <title>Study of marine rhodopsin-containing bacteria.</title>
        <authorList>
            <person name="Yoshizawa S."/>
            <person name="Kumagai Y."/>
            <person name="Kogure K."/>
        </authorList>
    </citation>
    <scope>NUCLEOTIDE SEQUENCE [LARGE SCALE GENOMIC DNA]</scope>
    <source>
        <strain evidence="3 4">SG-29</strain>
    </source>
</reference>
<dbReference type="InterPro" id="IPR010879">
    <property type="entry name" value="DUF1508"/>
</dbReference>
<feature type="domain" description="DUF1508" evidence="2">
    <location>
        <begin position="12"/>
        <end position="46"/>
    </location>
</feature>
<protein>
    <recommendedName>
        <fullName evidence="2">DUF1508 domain-containing protein</fullName>
    </recommendedName>
</protein>
<dbReference type="OrthoDB" id="9802792at2"/>
<dbReference type="RefSeq" id="WP_094551599.1">
    <property type="nucleotide sequence ID" value="NZ_MQWB01000010.1"/>
</dbReference>
<feature type="region of interest" description="Disordered" evidence="1">
    <location>
        <begin position="48"/>
        <end position="70"/>
    </location>
</feature>
<name>A0A259TUN2_9BACT</name>
<evidence type="ECO:0000259" key="2">
    <source>
        <dbReference type="Pfam" id="PF07411"/>
    </source>
</evidence>
<dbReference type="AlphaFoldDB" id="A0A259TUN2"/>
<feature type="domain" description="DUF1508" evidence="2">
    <location>
        <begin position="79"/>
        <end position="117"/>
    </location>
</feature>
<evidence type="ECO:0000313" key="3">
    <source>
        <dbReference type="EMBL" id="OZC01453.1"/>
    </source>
</evidence>
<comment type="caution">
    <text evidence="3">The sequence shown here is derived from an EMBL/GenBank/DDBJ whole genome shotgun (WGS) entry which is preliminary data.</text>
</comment>
<dbReference type="InParanoid" id="A0A259TUN2"/>
<dbReference type="SUPFAM" id="SSF160113">
    <property type="entry name" value="YegP-like"/>
    <property type="match status" value="2"/>
</dbReference>